<protein>
    <recommendedName>
        <fullName evidence="5">Lipocalin-like domain-containing protein</fullName>
    </recommendedName>
</protein>
<sequence>MKNLYLIILLGIITGCSSKIDENQIIGKYEIDKFVIRDSLVKVEEYRLLLLNRDKTFELKNYDKKESSKGTWKAEKTMNDNGIIIEFSFLNRKIEGKLNGSSNIITFNHPNDLYLGKYSHLLYVKLNK</sequence>
<organism evidence="1 3">
    <name type="scientific">Flavobacterium hydatis</name>
    <name type="common">Cytophaga aquatilis</name>
    <dbReference type="NCBI Taxonomy" id="991"/>
    <lineage>
        <taxon>Bacteria</taxon>
        <taxon>Pseudomonadati</taxon>
        <taxon>Bacteroidota</taxon>
        <taxon>Flavobacteriia</taxon>
        <taxon>Flavobacteriales</taxon>
        <taxon>Flavobacteriaceae</taxon>
        <taxon>Flavobacterium</taxon>
    </lineage>
</organism>
<gene>
    <name evidence="2" type="ORF">B0A62_17355</name>
    <name evidence="1" type="ORF">IW20_22675</name>
</gene>
<evidence type="ECO:0000313" key="1">
    <source>
        <dbReference type="EMBL" id="KFF09693.1"/>
    </source>
</evidence>
<dbReference type="PROSITE" id="PS51257">
    <property type="entry name" value="PROKAR_LIPOPROTEIN"/>
    <property type="match status" value="1"/>
</dbReference>
<name>A0A085ZZ29_FLAHY</name>
<dbReference type="Proteomes" id="UP000198424">
    <property type="component" value="Unassembled WGS sequence"/>
</dbReference>
<reference evidence="1 3" key="1">
    <citation type="submission" date="2014-07" db="EMBL/GenBank/DDBJ databases">
        <title>Genome of Flavobacterium hydatis DSM 2063.</title>
        <authorList>
            <person name="Pipes S.E."/>
            <person name="Stropko S.J."/>
            <person name="Newman J.D."/>
        </authorList>
    </citation>
    <scope>NUCLEOTIDE SEQUENCE [LARGE SCALE GENOMIC DNA]</scope>
    <source>
        <strain evidence="1 3">DSM 2063</strain>
    </source>
</reference>
<dbReference type="eggNOG" id="ENOG5030ZFF">
    <property type="taxonomic scope" value="Bacteria"/>
</dbReference>
<evidence type="ECO:0000313" key="2">
    <source>
        <dbReference type="EMBL" id="OXA91444.1"/>
    </source>
</evidence>
<dbReference type="Proteomes" id="UP000028712">
    <property type="component" value="Unassembled WGS sequence"/>
</dbReference>
<accession>A0A085ZZ29</accession>
<dbReference type="RefSeq" id="WP_035627666.1">
    <property type="nucleotide sequence ID" value="NZ_JBEWQG010000030.1"/>
</dbReference>
<evidence type="ECO:0008006" key="5">
    <source>
        <dbReference type="Google" id="ProtNLM"/>
    </source>
</evidence>
<proteinExistence type="predicted"/>
<evidence type="ECO:0000313" key="3">
    <source>
        <dbReference type="Proteomes" id="UP000028712"/>
    </source>
</evidence>
<evidence type="ECO:0000313" key="4">
    <source>
        <dbReference type="Proteomes" id="UP000198424"/>
    </source>
</evidence>
<keyword evidence="4" id="KW-1185">Reference proteome</keyword>
<dbReference type="EMBL" id="MUGY01000025">
    <property type="protein sequence ID" value="OXA91444.1"/>
    <property type="molecule type" value="Genomic_DNA"/>
</dbReference>
<reference evidence="2 4" key="2">
    <citation type="submission" date="2016-11" db="EMBL/GenBank/DDBJ databases">
        <title>Whole genomes of Flavobacteriaceae.</title>
        <authorList>
            <person name="Stine C."/>
            <person name="Li C."/>
            <person name="Tadesse D."/>
        </authorList>
    </citation>
    <scope>NUCLEOTIDE SEQUENCE [LARGE SCALE GENOMIC DNA]</scope>
    <source>
        <strain evidence="2 4">ATCC 29551</strain>
    </source>
</reference>
<comment type="caution">
    <text evidence="1">The sequence shown here is derived from an EMBL/GenBank/DDBJ whole genome shotgun (WGS) entry which is preliminary data.</text>
</comment>
<dbReference type="AlphaFoldDB" id="A0A085ZZ29"/>
<dbReference type="EMBL" id="JPRM01000047">
    <property type="protein sequence ID" value="KFF09693.1"/>
    <property type="molecule type" value="Genomic_DNA"/>
</dbReference>
<dbReference type="OrthoDB" id="1359954at2"/>